<organism evidence="1 2">
    <name type="scientific">Butyricicoccus intestinisimiae</name>
    <dbReference type="NCBI Taxonomy" id="2841509"/>
    <lineage>
        <taxon>Bacteria</taxon>
        <taxon>Bacillati</taxon>
        <taxon>Bacillota</taxon>
        <taxon>Clostridia</taxon>
        <taxon>Eubacteriales</taxon>
        <taxon>Butyricicoccaceae</taxon>
        <taxon>Butyricicoccus</taxon>
    </lineage>
</organism>
<dbReference type="EMBL" id="JAHLQI010000001">
    <property type="protein sequence ID" value="MBU5489324.1"/>
    <property type="molecule type" value="Genomic_DNA"/>
</dbReference>
<accession>A0ABS6ER42</accession>
<keyword evidence="2" id="KW-1185">Reference proteome</keyword>
<comment type="caution">
    <text evidence="1">The sequence shown here is derived from an EMBL/GenBank/DDBJ whole genome shotgun (WGS) entry which is preliminary data.</text>
</comment>
<dbReference type="RefSeq" id="WP_216468926.1">
    <property type="nucleotide sequence ID" value="NZ_JAHLQI010000001.1"/>
</dbReference>
<gene>
    <name evidence="1" type="ORF">KQI75_01555</name>
</gene>
<sequence>MPSIKDCFIFTPNNGTIVDPTCTAFDRAGKDTYNGTVECTRANAHDLATAKGNGKFISYHYDEVSILILAIVIVLIIREKRAEDLIMIWITAEDVIAIHSKIVQIVGGIDGIRDCAGLEAAIADRSAKEAGLLDWITLHL</sequence>
<dbReference type="Proteomes" id="UP000783588">
    <property type="component" value="Unassembled WGS sequence"/>
</dbReference>
<proteinExistence type="predicted"/>
<evidence type="ECO:0000313" key="1">
    <source>
        <dbReference type="EMBL" id="MBU5489324.1"/>
    </source>
</evidence>
<evidence type="ECO:0000313" key="2">
    <source>
        <dbReference type="Proteomes" id="UP000783588"/>
    </source>
</evidence>
<name>A0ABS6ER42_9FIRM</name>
<protein>
    <submittedName>
        <fullName evidence="1">Fic family protein</fullName>
    </submittedName>
</protein>
<reference evidence="1 2" key="1">
    <citation type="submission" date="2021-06" db="EMBL/GenBank/DDBJ databases">
        <authorList>
            <person name="Sun Q."/>
            <person name="Li D."/>
        </authorList>
    </citation>
    <scope>NUCLEOTIDE SEQUENCE [LARGE SCALE GENOMIC DNA]</scope>
    <source>
        <strain evidence="1 2">MSJd-7</strain>
    </source>
</reference>